<dbReference type="Proteomes" id="UP000295129">
    <property type="component" value="Unassembled WGS sequence"/>
</dbReference>
<gene>
    <name evidence="1" type="ORF">C7389_101495</name>
</gene>
<organism evidence="1 2">
    <name type="scientific">Azoarcus indigens</name>
    <dbReference type="NCBI Taxonomy" id="29545"/>
    <lineage>
        <taxon>Bacteria</taxon>
        <taxon>Pseudomonadati</taxon>
        <taxon>Pseudomonadota</taxon>
        <taxon>Betaproteobacteria</taxon>
        <taxon>Rhodocyclales</taxon>
        <taxon>Zoogloeaceae</taxon>
        <taxon>Azoarcus</taxon>
    </lineage>
</organism>
<evidence type="ECO:0000313" key="2">
    <source>
        <dbReference type="Proteomes" id="UP000295129"/>
    </source>
</evidence>
<dbReference type="RefSeq" id="WP_211168156.1">
    <property type="nucleotide sequence ID" value="NZ_SNVV01000001.1"/>
</dbReference>
<dbReference type="AlphaFoldDB" id="A0A4R6EFQ0"/>
<comment type="caution">
    <text evidence="1">The sequence shown here is derived from an EMBL/GenBank/DDBJ whole genome shotgun (WGS) entry which is preliminary data.</text>
</comment>
<name>A0A4R6EFQ0_9RHOO</name>
<dbReference type="EMBL" id="SNVV01000001">
    <property type="protein sequence ID" value="TDN57110.1"/>
    <property type="molecule type" value="Genomic_DNA"/>
</dbReference>
<evidence type="ECO:0000313" key="1">
    <source>
        <dbReference type="EMBL" id="TDN57110.1"/>
    </source>
</evidence>
<accession>A0A4R6EFQ0</accession>
<protein>
    <submittedName>
        <fullName evidence="1">Uncharacterized protein</fullName>
    </submittedName>
</protein>
<proteinExistence type="predicted"/>
<sequence length="94" mass="11059">MENERKRTRALRRHHLARLKARWLRRACQNPLPPSWRLAEAERQRYAAVRARTPAPCSCWMCGNPRRWGERTLAERRAAMAADDAEHALRQSLS</sequence>
<reference evidence="1 2" key="1">
    <citation type="submission" date="2019-03" db="EMBL/GenBank/DDBJ databases">
        <title>Genomic Encyclopedia of Type Strains, Phase IV (KMG-IV): sequencing the most valuable type-strain genomes for metagenomic binning, comparative biology and taxonomic classification.</title>
        <authorList>
            <person name="Goeker M."/>
        </authorList>
    </citation>
    <scope>NUCLEOTIDE SEQUENCE [LARGE SCALE GENOMIC DNA]</scope>
    <source>
        <strain evidence="1 2">DSM 12121</strain>
    </source>
</reference>
<keyword evidence="2" id="KW-1185">Reference proteome</keyword>